<reference evidence="3 4" key="1">
    <citation type="journal article" date="2016" name="Microb. Cell Fact.">
        <title>Dissection of exopolysaccharide biosynthesis in Kozakia baliensis.</title>
        <authorList>
            <person name="Brandt J.U."/>
            <person name="Jakob F."/>
            <person name="Behr J."/>
            <person name="Geissler A.J."/>
            <person name="Vogel R.F."/>
        </authorList>
    </citation>
    <scope>NUCLEOTIDE SEQUENCE [LARGE SCALE GENOMIC DNA]</scope>
    <source>
        <strain evidence="3 4">DSM 14400</strain>
    </source>
</reference>
<dbReference type="PANTHER" id="PTHR34183:SF8">
    <property type="entry name" value="ENDOLYTIC PEPTIDOGLYCAN TRANSGLYCOSYLASE RLPA-RELATED"/>
    <property type="match status" value="1"/>
</dbReference>
<dbReference type="AlphaFoldDB" id="A0A1D8UR88"/>
<comment type="function">
    <text evidence="1">Lytic transglycosylase with a strong preference for naked glycan strands that lack stem peptides.</text>
</comment>
<dbReference type="NCBIfam" id="TIGR00413">
    <property type="entry name" value="rlpA"/>
    <property type="match status" value="1"/>
</dbReference>
<dbReference type="InterPro" id="IPR009009">
    <property type="entry name" value="RlpA-like_DPBB"/>
</dbReference>
<keyword evidence="1" id="KW-0456">Lyase</keyword>
<protein>
    <recommendedName>
        <fullName evidence="1">Endolytic peptidoglycan transglycosylase RlpA</fullName>
        <ecNumber evidence="1">4.2.2.-</ecNumber>
    </recommendedName>
</protein>
<evidence type="ECO:0000256" key="1">
    <source>
        <dbReference type="HAMAP-Rule" id="MF_02071"/>
    </source>
</evidence>
<dbReference type="GO" id="GO:0008932">
    <property type="term" value="F:lytic endotransglycosylase activity"/>
    <property type="evidence" value="ECO:0007669"/>
    <property type="project" value="UniProtKB-UniRule"/>
</dbReference>
<proteinExistence type="inferred from homology"/>
<dbReference type="CDD" id="cd22268">
    <property type="entry name" value="DPBB_RlpA-like"/>
    <property type="match status" value="1"/>
</dbReference>
<keyword evidence="1" id="KW-0732">Signal</keyword>
<dbReference type="InterPro" id="IPR036908">
    <property type="entry name" value="RlpA-like_sf"/>
</dbReference>
<evidence type="ECO:0000313" key="4">
    <source>
        <dbReference type="Proteomes" id="UP000179145"/>
    </source>
</evidence>
<dbReference type="Gene3D" id="2.40.40.10">
    <property type="entry name" value="RlpA-like domain"/>
    <property type="match status" value="1"/>
</dbReference>
<comment type="similarity">
    <text evidence="1 2">Belongs to the RlpA family.</text>
</comment>
<organism evidence="3 4">
    <name type="scientific">Kozakia baliensis</name>
    <dbReference type="NCBI Taxonomy" id="153496"/>
    <lineage>
        <taxon>Bacteria</taxon>
        <taxon>Pseudomonadati</taxon>
        <taxon>Pseudomonadota</taxon>
        <taxon>Alphaproteobacteria</taxon>
        <taxon>Acetobacterales</taxon>
        <taxon>Acetobacteraceae</taxon>
        <taxon>Kozakia</taxon>
    </lineage>
</organism>
<dbReference type="PANTHER" id="PTHR34183">
    <property type="entry name" value="ENDOLYTIC PEPTIDOGLYCAN TRANSGLYCOSYLASE RLPA"/>
    <property type="match status" value="1"/>
</dbReference>
<feature type="chain" id="PRO_5041748325" description="Endolytic peptidoglycan transglycosylase RlpA" evidence="1">
    <location>
        <begin position="42"/>
        <end position="231"/>
    </location>
</feature>
<dbReference type="EMBL" id="CP014674">
    <property type="protein sequence ID" value="AOX16163.1"/>
    <property type="molecule type" value="Genomic_DNA"/>
</dbReference>
<name>A0A1D8UR88_9PROT</name>
<gene>
    <name evidence="1" type="primary">rlpA</name>
    <name evidence="3" type="ORF">A0U89_02405</name>
</gene>
<evidence type="ECO:0000313" key="3">
    <source>
        <dbReference type="EMBL" id="AOX16163.1"/>
    </source>
</evidence>
<dbReference type="Proteomes" id="UP000179145">
    <property type="component" value="Chromosome"/>
</dbReference>
<dbReference type="HAMAP" id="MF_02071">
    <property type="entry name" value="RlpA"/>
    <property type="match status" value="1"/>
</dbReference>
<dbReference type="eggNOG" id="COG0797">
    <property type="taxonomic scope" value="Bacteria"/>
</dbReference>
<dbReference type="SUPFAM" id="SSF50685">
    <property type="entry name" value="Barwin-like endoglucanases"/>
    <property type="match status" value="1"/>
</dbReference>
<dbReference type="GO" id="GO:0071555">
    <property type="term" value="P:cell wall organization"/>
    <property type="evidence" value="ECO:0007669"/>
    <property type="project" value="UniProtKB-KW"/>
</dbReference>
<dbReference type="GO" id="GO:0000270">
    <property type="term" value="P:peptidoglycan metabolic process"/>
    <property type="evidence" value="ECO:0007669"/>
    <property type="project" value="UniProtKB-UniRule"/>
</dbReference>
<keyword evidence="1" id="KW-0961">Cell wall biogenesis/degradation</keyword>
<dbReference type="KEGG" id="kba:A0U89_02405"/>
<dbReference type="InterPro" id="IPR012997">
    <property type="entry name" value="RplA"/>
</dbReference>
<keyword evidence="4" id="KW-1185">Reference proteome</keyword>
<evidence type="ECO:0000256" key="2">
    <source>
        <dbReference type="RuleBase" id="RU003495"/>
    </source>
</evidence>
<dbReference type="RefSeq" id="WP_070401980.1">
    <property type="nucleotide sequence ID" value="NZ_BJVW01000023.1"/>
</dbReference>
<accession>A0A1D8UR88</accession>
<sequence precursor="true">MTQNAYALPLKVATTTRKKRLRTWVSSFVLLAATTVSTKHAAHAQTLEQNTALTSDTVHTPWASSVRAALAKRMHRMAHALDWSQAGVASWYGRSLIGHRTSTGARLDNEHLTAAHPTLPFGSKVLVTSEDTGRSVVVTVNDRGPYNSRIIDLSHAAAAKLGMLHAGTAHVTLARLPADTPVDDTQPVEVAEAEASDTSEQAIQAADSRTAPVRHAAHFQQSAKTHRHIRS</sequence>
<dbReference type="InterPro" id="IPR034718">
    <property type="entry name" value="RlpA"/>
</dbReference>
<dbReference type="Pfam" id="PF03330">
    <property type="entry name" value="DPBB_1"/>
    <property type="match status" value="1"/>
</dbReference>
<dbReference type="EC" id="4.2.2.-" evidence="1"/>
<feature type="signal peptide" evidence="1">
    <location>
        <begin position="1"/>
        <end position="41"/>
    </location>
</feature>
<dbReference type="STRING" id="153496.A0U89_02405"/>